<protein>
    <submittedName>
        <fullName evidence="3">Uncharacterized protein</fullName>
    </submittedName>
</protein>
<dbReference type="RefSeq" id="WP_102628063.1">
    <property type="nucleotide sequence ID" value="NZ_PDOH01000054.1"/>
</dbReference>
<organism evidence="3 4">
    <name type="scientific">Halomonas heilongjiangensis</name>
    <dbReference type="NCBI Taxonomy" id="1387883"/>
    <lineage>
        <taxon>Bacteria</taxon>
        <taxon>Pseudomonadati</taxon>
        <taxon>Pseudomonadota</taxon>
        <taxon>Gammaproteobacteria</taxon>
        <taxon>Oceanospirillales</taxon>
        <taxon>Halomonadaceae</taxon>
        <taxon>Halomonas</taxon>
    </lineage>
</organism>
<sequence length="1039" mass="116527">MACQAPEWVDILYLVGTGRFWLLTRDVAEDLDEAAHELYQWASLEDPARRNATLSEKAGIMECFLPASPGSFLSDEERDRYFELERELAKARVWHNGLDATIETSPLPAGREADDRQRRLRYQRQQQANEIRRLEDELNALRNAGRRAARGAGYVVDGDAYYGPWENEIQQALETYRRTRREAMRRHELVPGVDHEADDDREQRFTLLEVLAEYQTFLESCETQTPNAASAQCHLAEMLRMAELRSGTLYAAYLESILQLAALGIATPEYALANPSASGTALRDGVGDFDDYNDLLREQADLLAAVETKLEEWQTGTAGHTALPLFLFADERERYQELSEQLDALHESARQAVETMRPRRVLFWQADLADERNAFGYEKRSLDMLVRNDWPLREFTSAGGERELCHISLHLLMDYMSIGVRDRIAPLLDADGVLPATLWEAPETALSHWLDLKGCEPIDWRGEWHDDDLGLFQPEAFYAYLDEAGYEIASLASADARSRWGETLQRLLFTGPARDTLRLFDASAQAQALRLIGLTQGELSSLITLDFPEPLRLADTTTAEGERETRQGGVEASSSKGPLRREWKLKGDYHLARGELTLNVLDLPEEDEALHAKLPLKDGGELDLGRYALLLETVAKGFAGASLAMSGALRLSFDGEPNITADEPVHRLGIGGQLNAFLGVRGGIEHRCELRWEPPEDIAMRAPMHQAVDAFTRRNRLDELQEWRSLGMVAWHREHGVAWGGNADFHLGLRDGKFVLRAKAALFCGRGVGGGMTMELDNRHLDLWLTMLHRDLVASGFERVDWLDDEAFNELSDLGYVLMMPLLNAGLVMAKGRAWLRQLRDELAQTDRAGQIAYVLTSRDGQEERQLRAWVQQLTPEALGALLWLLSSPPRAFEISSADSALGGLGMQTSFSEPQARDLQQMAIANCVGWIHEGVLGGVYGSVRPASGPNPGSRLFEKALLRLDRHGKRTHAVRGLGYCRNRYLLDRFMESPGLPGGQSRATREKYLAAANSLGRHADAHCEYLPDGQGGMRVIYEEPR</sequence>
<feature type="coiled-coil region" evidence="1">
    <location>
        <begin position="117"/>
        <end position="186"/>
    </location>
</feature>
<evidence type="ECO:0000313" key="4">
    <source>
        <dbReference type="Proteomes" id="UP000235346"/>
    </source>
</evidence>
<evidence type="ECO:0000256" key="2">
    <source>
        <dbReference type="SAM" id="MobiDB-lite"/>
    </source>
</evidence>
<feature type="coiled-coil region" evidence="1">
    <location>
        <begin position="328"/>
        <end position="355"/>
    </location>
</feature>
<feature type="region of interest" description="Disordered" evidence="2">
    <location>
        <begin position="557"/>
        <end position="577"/>
    </location>
</feature>
<dbReference type="OrthoDB" id="6172510at2"/>
<reference evidence="3 4" key="1">
    <citation type="submission" date="2018-01" db="EMBL/GenBank/DDBJ databases">
        <title>Halomonas endophytica sp. nov., isolated from storage liquid in the stems of Populus euphratica.</title>
        <authorList>
            <person name="Chen C."/>
        </authorList>
    </citation>
    <scope>NUCLEOTIDE SEQUENCE [LARGE SCALE GENOMIC DNA]</scope>
    <source>
        <strain evidence="3 4">DSM 26881</strain>
    </source>
</reference>
<dbReference type="AlphaFoldDB" id="A0A2N7TM84"/>
<name>A0A2N7TM84_9GAMM</name>
<dbReference type="EMBL" id="PNRE01000051">
    <property type="protein sequence ID" value="PMR69238.1"/>
    <property type="molecule type" value="Genomic_DNA"/>
</dbReference>
<keyword evidence="4" id="KW-1185">Reference proteome</keyword>
<proteinExistence type="predicted"/>
<evidence type="ECO:0000256" key="1">
    <source>
        <dbReference type="SAM" id="Coils"/>
    </source>
</evidence>
<accession>A0A2N7TM84</accession>
<keyword evidence="1" id="KW-0175">Coiled coil</keyword>
<evidence type="ECO:0000313" key="3">
    <source>
        <dbReference type="EMBL" id="PMR69238.1"/>
    </source>
</evidence>
<gene>
    <name evidence="3" type="ORF">C1H66_11700</name>
</gene>
<dbReference type="Proteomes" id="UP000235346">
    <property type="component" value="Unassembled WGS sequence"/>
</dbReference>
<comment type="caution">
    <text evidence="3">The sequence shown here is derived from an EMBL/GenBank/DDBJ whole genome shotgun (WGS) entry which is preliminary data.</text>
</comment>